<sequence>MREHELRSNDPEWDKAFREAEWKQLVILNEAAKFVISPYGAGVDYYNAENLSEKALAIASAIPAERAATKGYGLAKKLFEEAAALYKSNKLTSAGKKVEQAVVELQRGRTNQWSQLANKPQANSIYRFDNGFQYTTDAQKRVKEVSADLRIDPWNRNAYQQRIAGGSCRQESDCGGHLIASIFGGPGEAINLVPMDAKLNGAGGEWYKLEQQWKKTLQAGGKVQVKIQPIYSGNSKRPESFVINQVINDVKLDSQTLKNTSTGN</sequence>
<evidence type="ECO:0000313" key="2">
    <source>
        <dbReference type="EMBL" id="QPT45536.1"/>
    </source>
</evidence>
<dbReference type="InterPro" id="IPR044927">
    <property type="entry name" value="Endonuclea_NS_2"/>
</dbReference>
<name>A0A7T3C0Y1_MORNO</name>
<dbReference type="Proteomes" id="UP000594834">
    <property type="component" value="Chromosome"/>
</dbReference>
<reference evidence="2 3" key="1">
    <citation type="submission" date="2020-12" db="EMBL/GenBank/DDBJ databases">
        <title>FDA dAtabase for Regulatory Grade micrObial Sequences (FDA-ARGOS): Supporting development and validation of Infectious Disease Dx tests.</title>
        <authorList>
            <person name="Sproer C."/>
            <person name="Gronow S."/>
            <person name="Severitt S."/>
            <person name="Schroder I."/>
            <person name="Tallon L."/>
            <person name="Sadzewicz L."/>
            <person name="Zhao X."/>
            <person name="Boylan J."/>
            <person name="Ott S."/>
            <person name="Bowen H."/>
            <person name="Vavikolanu K."/>
            <person name="Mehta A."/>
            <person name="Aluvathingal J."/>
            <person name="Nadendla S."/>
            <person name="Lowell S."/>
            <person name="Myers T."/>
            <person name="Yan Y."/>
            <person name="Sichtig H."/>
        </authorList>
    </citation>
    <scope>NUCLEOTIDE SEQUENCE [LARGE SCALE GENOMIC DNA]</scope>
    <source>
        <strain evidence="2 3">FDAARGOS_869</strain>
    </source>
</reference>
<dbReference type="GO" id="GO:0004519">
    <property type="term" value="F:endonuclease activity"/>
    <property type="evidence" value="ECO:0007669"/>
    <property type="project" value="UniProtKB-KW"/>
</dbReference>
<dbReference type="InterPro" id="IPR044929">
    <property type="entry name" value="DNA/RNA_non-sp_Endonuclease_sf"/>
</dbReference>
<dbReference type="RefSeq" id="WP_197940326.1">
    <property type="nucleotide sequence ID" value="NZ_CP065728.1"/>
</dbReference>
<feature type="domain" description="Type VII secretion system protein EssD-like" evidence="1">
    <location>
        <begin position="123"/>
        <end position="244"/>
    </location>
</feature>
<dbReference type="Gene3D" id="3.40.570.10">
    <property type="entry name" value="Extracellular Endonuclease, subunit A"/>
    <property type="match status" value="1"/>
</dbReference>
<evidence type="ECO:0000259" key="1">
    <source>
        <dbReference type="Pfam" id="PF13930"/>
    </source>
</evidence>
<gene>
    <name evidence="2" type="ORF">I6G26_02360</name>
</gene>
<protein>
    <submittedName>
        <fullName evidence="2">DNA/RNA non-specific endonuclease</fullName>
    </submittedName>
</protein>
<keyword evidence="3" id="KW-1185">Reference proteome</keyword>
<accession>A0A7T3C0Y1</accession>
<evidence type="ECO:0000313" key="3">
    <source>
        <dbReference type="Proteomes" id="UP000594834"/>
    </source>
</evidence>
<dbReference type="EMBL" id="CP065728">
    <property type="protein sequence ID" value="QPT45536.1"/>
    <property type="molecule type" value="Genomic_DNA"/>
</dbReference>
<organism evidence="2 3">
    <name type="scientific">Moraxella nonliquefaciens</name>
    <dbReference type="NCBI Taxonomy" id="478"/>
    <lineage>
        <taxon>Bacteria</taxon>
        <taxon>Pseudomonadati</taxon>
        <taxon>Pseudomonadota</taxon>
        <taxon>Gammaproteobacteria</taxon>
        <taxon>Moraxellales</taxon>
        <taxon>Moraxellaceae</taxon>
        <taxon>Moraxella</taxon>
    </lineage>
</organism>
<keyword evidence="2" id="KW-0540">Nuclease</keyword>
<keyword evidence="2" id="KW-0255">Endonuclease</keyword>
<proteinExistence type="predicted"/>
<dbReference type="Pfam" id="PF13930">
    <property type="entry name" value="Endonuclea_NS_2"/>
    <property type="match status" value="1"/>
</dbReference>
<keyword evidence="2" id="KW-0378">Hydrolase</keyword>